<evidence type="ECO:0000256" key="3">
    <source>
        <dbReference type="SAM" id="SignalP"/>
    </source>
</evidence>
<feature type="domain" description="Imelysin-like" evidence="4">
    <location>
        <begin position="49"/>
        <end position="336"/>
    </location>
</feature>
<protein>
    <submittedName>
        <fullName evidence="5">Peptidase M75 superfamily protein</fullName>
    </submittedName>
</protein>
<reference evidence="5 6" key="1">
    <citation type="submission" date="2019-04" db="EMBL/GenBank/DDBJ databases">
        <title>Psychroflexus halotolerans sp. nov., isolated from a marine solar saltern.</title>
        <authorList>
            <person name="Feng X."/>
        </authorList>
    </citation>
    <scope>NUCLEOTIDE SEQUENCE [LARGE SCALE GENOMIC DNA]</scope>
    <source>
        <strain evidence="5 6">WDS2C27</strain>
    </source>
</reference>
<evidence type="ECO:0000259" key="4">
    <source>
        <dbReference type="Pfam" id="PF09375"/>
    </source>
</evidence>
<gene>
    <name evidence="5" type="ORF">FCN74_04305</name>
</gene>
<feature type="signal peptide" evidence="3">
    <location>
        <begin position="1"/>
        <end position="23"/>
    </location>
</feature>
<comment type="caution">
    <text evidence="5">The sequence shown here is derived from an EMBL/GenBank/DDBJ whole genome shotgun (WGS) entry which is preliminary data.</text>
</comment>
<dbReference type="InterPro" id="IPR038352">
    <property type="entry name" value="Imelysin_sf"/>
</dbReference>
<dbReference type="CDD" id="cd14659">
    <property type="entry name" value="Imelysin-like_IPPA"/>
    <property type="match status" value="1"/>
</dbReference>
<name>A0A4V6AP86_9FLAO</name>
<dbReference type="GO" id="GO:0030313">
    <property type="term" value="C:cell envelope"/>
    <property type="evidence" value="ECO:0007669"/>
    <property type="project" value="UniProtKB-SubCell"/>
</dbReference>
<dbReference type="InterPro" id="IPR034984">
    <property type="entry name" value="Imelysin-like_IPPA"/>
</dbReference>
<sequence length="374" mass="41987">MMKRILITFFSVCLLLSCSSDDGGTDINNNPTDGFDRQAMLTNWADNIIIPVYSDLNAKLGNIVNAKTNFIDHPTQAKLDNLRMAWQEAYKVWQHAEMFNVGLAESTNYIFQMNVYPTNVNDIESNIQSQNYDLGSVNNNDAVGFPAVEYMLYGLAETDSEILSFYTSSTNADNYKTYLSDLADRMKTLTQSLLDDWNNGFRDSFVANTENSATGSINLMVNDYIFYYEKGFRANKFGIPAGNFSPNPLPDRVEAFYKTDFSKTLALEGIDAIQNFFNGRAYNSSADAEGLKDYLDFLNTIKEGEDLSSLINNQFDEARQKINTLNESFAHQVETSNVAMTETFDVIQLAVVLLKVDMLQALDISVDFVDADGD</sequence>
<dbReference type="Pfam" id="PF09375">
    <property type="entry name" value="Peptidase_M75"/>
    <property type="match status" value="1"/>
</dbReference>
<dbReference type="OrthoDB" id="650514at2"/>
<keyword evidence="2 3" id="KW-0732">Signal</keyword>
<accession>A0A4V6AP86</accession>
<dbReference type="InterPro" id="IPR018976">
    <property type="entry name" value="Imelysin-like"/>
</dbReference>
<comment type="subcellular location">
    <subcellularLocation>
        <location evidence="1">Cell envelope</location>
    </subcellularLocation>
</comment>
<keyword evidence="6" id="KW-1185">Reference proteome</keyword>
<dbReference type="Proteomes" id="UP000306552">
    <property type="component" value="Unassembled WGS sequence"/>
</dbReference>
<evidence type="ECO:0000313" key="6">
    <source>
        <dbReference type="Proteomes" id="UP000306552"/>
    </source>
</evidence>
<dbReference type="AlphaFoldDB" id="A0A4V6AP86"/>
<dbReference type="EMBL" id="SWMU01000001">
    <property type="protein sequence ID" value="TKS57645.1"/>
    <property type="molecule type" value="Genomic_DNA"/>
</dbReference>
<evidence type="ECO:0000256" key="2">
    <source>
        <dbReference type="ARBA" id="ARBA00022729"/>
    </source>
</evidence>
<evidence type="ECO:0000256" key="1">
    <source>
        <dbReference type="ARBA" id="ARBA00004196"/>
    </source>
</evidence>
<evidence type="ECO:0000313" key="5">
    <source>
        <dbReference type="EMBL" id="TKS57645.1"/>
    </source>
</evidence>
<dbReference type="PROSITE" id="PS51257">
    <property type="entry name" value="PROKAR_LIPOPROTEIN"/>
    <property type="match status" value="1"/>
</dbReference>
<dbReference type="Gene3D" id="1.20.1420.20">
    <property type="entry name" value="M75 peptidase, HXXE motif"/>
    <property type="match status" value="1"/>
</dbReference>
<organism evidence="5 6">
    <name type="scientific">Mesohalobacter halotolerans</name>
    <dbReference type="NCBI Taxonomy" id="1883405"/>
    <lineage>
        <taxon>Bacteria</taxon>
        <taxon>Pseudomonadati</taxon>
        <taxon>Bacteroidota</taxon>
        <taxon>Flavobacteriia</taxon>
        <taxon>Flavobacteriales</taxon>
        <taxon>Flavobacteriaceae</taxon>
        <taxon>Mesohalobacter</taxon>
    </lineage>
</organism>
<proteinExistence type="predicted"/>
<feature type="chain" id="PRO_5020788822" evidence="3">
    <location>
        <begin position="24"/>
        <end position="374"/>
    </location>
</feature>